<feature type="transmembrane region" description="Helical" evidence="5">
    <location>
        <begin position="315"/>
        <end position="335"/>
    </location>
</feature>
<dbReference type="Gene3D" id="2.70.170.10">
    <property type="entry name" value="Neurotransmitter-gated ion-channel ligand-binding domain"/>
    <property type="match status" value="1"/>
</dbReference>
<feature type="domain" description="Neurotransmitter-gated ion-channel ligand-binding" evidence="6">
    <location>
        <begin position="128"/>
        <end position="283"/>
    </location>
</feature>
<keyword evidence="3 5" id="KW-1133">Transmembrane helix</keyword>
<evidence type="ECO:0000256" key="2">
    <source>
        <dbReference type="ARBA" id="ARBA00022692"/>
    </source>
</evidence>
<dbReference type="InterPro" id="IPR006202">
    <property type="entry name" value="Neur_chan_lig-bd"/>
</dbReference>
<protein>
    <recommendedName>
        <fullName evidence="6">Neurotransmitter-gated ion-channel ligand-binding domain-containing protein</fullName>
    </recommendedName>
</protein>
<sequence length="360" mass="40287">MASFLCENGPFHSGLGIGKVELEEMNPHLRGGRVKTHLGKTTPVHPTEIRTSISPASAAELNTTSALANCATEAGSAKGFLDCKTSPTSTIIDLKNAIFQNCKFDSSMRPIPSDGITTNVYFNIAVQFIEYYWMDERLKWEPSKFSHQMFLHIDFEAIWIPDIMLYTASDMRESSPLSSSEMKCITYSDGTVTCVPSIAFSAKCVSDVRRWPYDVQNCSMRIGSQTYSGQDLDIHTISNRPLMDDYQVNTDWELLSVNVTKHVRPYQNSSYPWLNYSFIIKRHSQGHSAIVIIPALLMALLTLTSFWLEPDCVERVAFCCMIIISHFLYTTYIPIMVPANGNESPLIGDAVLMAENGSDL</sequence>
<organism evidence="7">
    <name type="scientific">Timema poppense</name>
    <name type="common">Walking stick</name>
    <dbReference type="NCBI Taxonomy" id="170557"/>
    <lineage>
        <taxon>Eukaryota</taxon>
        <taxon>Metazoa</taxon>
        <taxon>Ecdysozoa</taxon>
        <taxon>Arthropoda</taxon>
        <taxon>Hexapoda</taxon>
        <taxon>Insecta</taxon>
        <taxon>Pterygota</taxon>
        <taxon>Neoptera</taxon>
        <taxon>Polyneoptera</taxon>
        <taxon>Phasmatodea</taxon>
        <taxon>Timematodea</taxon>
        <taxon>Timematoidea</taxon>
        <taxon>Timematidae</taxon>
        <taxon>Timema</taxon>
    </lineage>
</organism>
<dbReference type="AlphaFoldDB" id="A0A7R9D4H7"/>
<accession>A0A7R9D4H7</accession>
<dbReference type="SUPFAM" id="SSF63712">
    <property type="entry name" value="Nicotinic receptor ligand binding domain-like"/>
    <property type="match status" value="1"/>
</dbReference>
<dbReference type="InterPro" id="IPR006201">
    <property type="entry name" value="Neur_channel"/>
</dbReference>
<dbReference type="Pfam" id="PF02931">
    <property type="entry name" value="Neur_chan_LBD"/>
    <property type="match status" value="1"/>
</dbReference>
<dbReference type="EMBL" id="OD003455">
    <property type="protein sequence ID" value="CAD7407907.1"/>
    <property type="molecule type" value="Genomic_DNA"/>
</dbReference>
<evidence type="ECO:0000256" key="3">
    <source>
        <dbReference type="ARBA" id="ARBA00022989"/>
    </source>
</evidence>
<evidence type="ECO:0000256" key="5">
    <source>
        <dbReference type="SAM" id="Phobius"/>
    </source>
</evidence>
<comment type="subcellular location">
    <subcellularLocation>
        <location evidence="1">Membrane</location>
        <topology evidence="1">Multi-pass membrane protein</topology>
    </subcellularLocation>
</comment>
<dbReference type="SUPFAM" id="SSF90112">
    <property type="entry name" value="Neurotransmitter-gated ion-channel transmembrane pore"/>
    <property type="match status" value="1"/>
</dbReference>
<dbReference type="PRINTS" id="PR00252">
    <property type="entry name" value="NRIONCHANNEL"/>
</dbReference>
<dbReference type="Gene3D" id="1.20.58.390">
    <property type="entry name" value="Neurotransmitter-gated ion-channel transmembrane domain"/>
    <property type="match status" value="1"/>
</dbReference>
<gene>
    <name evidence="7" type="ORF">TPSB3V08_LOCUS6108</name>
</gene>
<dbReference type="CDD" id="cd18989">
    <property type="entry name" value="LGIC_ECD_cation"/>
    <property type="match status" value="1"/>
</dbReference>
<proteinExistence type="predicted"/>
<dbReference type="InterPro" id="IPR036719">
    <property type="entry name" value="Neuro-gated_channel_TM_sf"/>
</dbReference>
<keyword evidence="4 5" id="KW-0472">Membrane</keyword>
<dbReference type="InterPro" id="IPR036734">
    <property type="entry name" value="Neur_chan_lig-bd_sf"/>
</dbReference>
<keyword evidence="2 5" id="KW-0812">Transmembrane</keyword>
<evidence type="ECO:0000256" key="4">
    <source>
        <dbReference type="ARBA" id="ARBA00023136"/>
    </source>
</evidence>
<dbReference type="GO" id="GO:0005230">
    <property type="term" value="F:extracellular ligand-gated monoatomic ion channel activity"/>
    <property type="evidence" value="ECO:0007669"/>
    <property type="project" value="InterPro"/>
</dbReference>
<evidence type="ECO:0000256" key="1">
    <source>
        <dbReference type="ARBA" id="ARBA00004141"/>
    </source>
</evidence>
<evidence type="ECO:0000313" key="7">
    <source>
        <dbReference type="EMBL" id="CAD7407907.1"/>
    </source>
</evidence>
<feature type="transmembrane region" description="Helical" evidence="5">
    <location>
        <begin position="289"/>
        <end position="308"/>
    </location>
</feature>
<dbReference type="PANTHER" id="PTHR18945">
    <property type="entry name" value="NEUROTRANSMITTER GATED ION CHANNEL"/>
    <property type="match status" value="1"/>
</dbReference>
<dbReference type="GO" id="GO:0016020">
    <property type="term" value="C:membrane"/>
    <property type="evidence" value="ECO:0007669"/>
    <property type="project" value="UniProtKB-SubCell"/>
</dbReference>
<reference evidence="7" key="1">
    <citation type="submission" date="2020-11" db="EMBL/GenBank/DDBJ databases">
        <authorList>
            <person name="Tran Van P."/>
        </authorList>
    </citation>
    <scope>NUCLEOTIDE SEQUENCE</scope>
</reference>
<evidence type="ECO:0000259" key="6">
    <source>
        <dbReference type="Pfam" id="PF02931"/>
    </source>
</evidence>
<name>A0A7R9D4H7_TIMPO</name>
<dbReference type="InterPro" id="IPR038050">
    <property type="entry name" value="Neuro_actylchol_rec"/>
</dbReference>
<dbReference type="GO" id="GO:0004888">
    <property type="term" value="F:transmembrane signaling receptor activity"/>
    <property type="evidence" value="ECO:0007669"/>
    <property type="project" value="InterPro"/>
</dbReference>